<dbReference type="InterPro" id="IPR008928">
    <property type="entry name" value="6-hairpin_glycosidase_sf"/>
</dbReference>
<proteinExistence type="predicted"/>
<accession>A0ABV6DIA7</accession>
<organism evidence="1 2">
    <name type="scientific">Paenibacillus chartarius</name>
    <dbReference type="NCBI Taxonomy" id="747481"/>
    <lineage>
        <taxon>Bacteria</taxon>
        <taxon>Bacillati</taxon>
        <taxon>Bacillota</taxon>
        <taxon>Bacilli</taxon>
        <taxon>Bacillales</taxon>
        <taxon>Paenibacillaceae</taxon>
        <taxon>Paenibacillus</taxon>
    </lineage>
</organism>
<keyword evidence="1" id="KW-0808">Transferase</keyword>
<dbReference type="GO" id="GO:0016740">
    <property type="term" value="F:transferase activity"/>
    <property type="evidence" value="ECO:0007669"/>
    <property type="project" value="UniProtKB-KW"/>
</dbReference>
<evidence type="ECO:0000313" key="1">
    <source>
        <dbReference type="EMBL" id="MFC0212370.1"/>
    </source>
</evidence>
<comment type="caution">
    <text evidence="1">The sequence shown here is derived from an EMBL/GenBank/DDBJ whole genome shotgun (WGS) entry which is preliminary data.</text>
</comment>
<keyword evidence="2" id="KW-1185">Reference proteome</keyword>
<dbReference type="SUPFAM" id="SSF48208">
    <property type="entry name" value="Six-hairpin glycosidases"/>
    <property type="match status" value="1"/>
</dbReference>
<gene>
    <name evidence="1" type="ORF">ACFFK0_07835</name>
</gene>
<evidence type="ECO:0000313" key="2">
    <source>
        <dbReference type="Proteomes" id="UP001589776"/>
    </source>
</evidence>
<name>A0ABV6DIA7_9BACL</name>
<dbReference type="Proteomes" id="UP001589776">
    <property type="component" value="Unassembled WGS sequence"/>
</dbReference>
<protein>
    <submittedName>
        <fullName evidence="1">Glycosyl transferase</fullName>
    </submittedName>
</protein>
<dbReference type="RefSeq" id="WP_377469521.1">
    <property type="nucleotide sequence ID" value="NZ_JBHLWN010000029.1"/>
</dbReference>
<dbReference type="EMBL" id="JBHLWN010000029">
    <property type="protein sequence ID" value="MFC0212370.1"/>
    <property type="molecule type" value="Genomic_DNA"/>
</dbReference>
<sequence>MSRNVEYPNFLHLERLTDGTGLLEHALGRIPRRREGYTTDDNARALWACLAWLEIIGNDPSAAASRMRLLRLTETYAAFLLWAQEEDGSFHNNFYYDRTPEPEQASDDCLGRALWAAACACSHAGLSLAAEQLLLRGLPHIESITAARGWAYALSACSLLIRSERQGRLPGISASLREQIRCRCTAYMAELESRLLQLFEENARPDWNWLEPVMTYGNGVLPWSLLQAFATTGNTRSLETGLALLDFLAERMTAPSPQGWIRPIGNRGWCTPDDRAIWDQQPLDVMKLALAAEQAYAVKERQEHLALIAACRDWFHGRNDAGASLADPKDGSCCDGLTASGRNDNCGAESTLSYLLTEAIYARTFGGEGLNERNRLP</sequence>
<reference evidence="1 2" key="1">
    <citation type="submission" date="2024-09" db="EMBL/GenBank/DDBJ databases">
        <authorList>
            <person name="Sun Q."/>
            <person name="Mori K."/>
        </authorList>
    </citation>
    <scope>NUCLEOTIDE SEQUENCE [LARGE SCALE GENOMIC DNA]</scope>
    <source>
        <strain evidence="1 2">CCM 7759</strain>
    </source>
</reference>